<gene>
    <name evidence="2" type="ORF">AB0C36_24040</name>
</gene>
<organism evidence="2 3">
    <name type="scientific">Streptodolium elevatio</name>
    <dbReference type="NCBI Taxonomy" id="3157996"/>
    <lineage>
        <taxon>Bacteria</taxon>
        <taxon>Bacillati</taxon>
        <taxon>Actinomycetota</taxon>
        <taxon>Actinomycetes</taxon>
        <taxon>Kitasatosporales</taxon>
        <taxon>Streptomycetaceae</taxon>
        <taxon>Streptodolium</taxon>
    </lineage>
</organism>
<dbReference type="Proteomes" id="UP001551482">
    <property type="component" value="Unassembled WGS sequence"/>
</dbReference>
<protein>
    <recommendedName>
        <fullName evidence="4">Holin</fullName>
    </recommendedName>
</protein>
<evidence type="ECO:0000313" key="2">
    <source>
        <dbReference type="EMBL" id="MEU8136569.1"/>
    </source>
</evidence>
<feature type="transmembrane region" description="Helical" evidence="1">
    <location>
        <begin position="41"/>
        <end position="62"/>
    </location>
</feature>
<accession>A0ABV3DN09</accession>
<keyword evidence="1" id="KW-1133">Transmembrane helix</keyword>
<reference evidence="2 3" key="1">
    <citation type="submission" date="2024-06" db="EMBL/GenBank/DDBJ databases">
        <title>The Natural Products Discovery Center: Release of the First 8490 Sequenced Strains for Exploring Actinobacteria Biosynthetic Diversity.</title>
        <authorList>
            <person name="Kalkreuter E."/>
            <person name="Kautsar S.A."/>
            <person name="Yang D."/>
            <person name="Bader C.D."/>
            <person name="Teijaro C.N."/>
            <person name="Fluegel L."/>
            <person name="Davis C.M."/>
            <person name="Simpson J.R."/>
            <person name="Lauterbach L."/>
            <person name="Steele A.D."/>
            <person name="Gui C."/>
            <person name="Meng S."/>
            <person name="Li G."/>
            <person name="Viehrig K."/>
            <person name="Ye F."/>
            <person name="Su P."/>
            <person name="Kiefer A.F."/>
            <person name="Nichols A."/>
            <person name="Cepeda A.J."/>
            <person name="Yan W."/>
            <person name="Fan B."/>
            <person name="Jiang Y."/>
            <person name="Adhikari A."/>
            <person name="Zheng C.-J."/>
            <person name="Schuster L."/>
            <person name="Cowan T.M."/>
            <person name="Smanski M.J."/>
            <person name="Chevrette M.G."/>
            <person name="De Carvalho L.P.S."/>
            <person name="Shen B."/>
        </authorList>
    </citation>
    <scope>NUCLEOTIDE SEQUENCE [LARGE SCALE GENOMIC DNA]</scope>
    <source>
        <strain evidence="2 3">NPDC048946</strain>
    </source>
</reference>
<proteinExistence type="predicted"/>
<keyword evidence="1" id="KW-0812">Transmembrane</keyword>
<evidence type="ECO:0000256" key="1">
    <source>
        <dbReference type="SAM" id="Phobius"/>
    </source>
</evidence>
<dbReference type="RefSeq" id="WP_358357217.1">
    <property type="nucleotide sequence ID" value="NZ_JBEZFP010000066.1"/>
</dbReference>
<dbReference type="EMBL" id="JBEZFP010000066">
    <property type="protein sequence ID" value="MEU8136569.1"/>
    <property type="molecule type" value="Genomic_DNA"/>
</dbReference>
<name>A0ABV3DN09_9ACTN</name>
<evidence type="ECO:0008006" key="4">
    <source>
        <dbReference type="Google" id="ProtNLM"/>
    </source>
</evidence>
<keyword evidence="1" id="KW-0472">Membrane</keyword>
<sequence length="107" mass="10856">MSVMLAVAETGDPIRVQYVSLLVGVGLPLLVGLVTKASTSAGLKAILLAALAALSGFLNEWAASEGDFMWSTALVTALATFLVAVGSHFGLLKPTGLTAKAQGVGNR</sequence>
<comment type="caution">
    <text evidence="2">The sequence shown here is derived from an EMBL/GenBank/DDBJ whole genome shotgun (WGS) entry which is preliminary data.</text>
</comment>
<keyword evidence="3" id="KW-1185">Reference proteome</keyword>
<evidence type="ECO:0000313" key="3">
    <source>
        <dbReference type="Proteomes" id="UP001551482"/>
    </source>
</evidence>
<feature type="transmembrane region" description="Helical" evidence="1">
    <location>
        <begin position="68"/>
        <end position="92"/>
    </location>
</feature>
<feature type="transmembrane region" description="Helical" evidence="1">
    <location>
        <begin position="16"/>
        <end position="34"/>
    </location>
</feature>